<dbReference type="Proteomes" id="UP000323632">
    <property type="component" value="Unassembled WGS sequence"/>
</dbReference>
<evidence type="ECO:0000259" key="2">
    <source>
        <dbReference type="Pfam" id="PF13568"/>
    </source>
</evidence>
<organism evidence="3 4">
    <name type="scientific">Taibaiella lutea</name>
    <dbReference type="NCBI Taxonomy" id="2608001"/>
    <lineage>
        <taxon>Bacteria</taxon>
        <taxon>Pseudomonadati</taxon>
        <taxon>Bacteroidota</taxon>
        <taxon>Chitinophagia</taxon>
        <taxon>Chitinophagales</taxon>
        <taxon>Chitinophagaceae</taxon>
        <taxon>Taibaiella</taxon>
    </lineage>
</organism>
<evidence type="ECO:0000313" key="4">
    <source>
        <dbReference type="Proteomes" id="UP000323632"/>
    </source>
</evidence>
<proteinExistence type="predicted"/>
<evidence type="ECO:0000313" key="3">
    <source>
        <dbReference type="EMBL" id="KAA5536853.1"/>
    </source>
</evidence>
<sequence>MKSKTTLKFLTCALLSTGMCMNANAQSVENRQVNKAYWTSGIDGYVLSTAIDSRNIKPANSASVSTPRFTAFFHIGANVNYDITKHVGIFTGLSIKNIGFIEKYNNPDSTAKRRVYTFGIPLGFKFGNLKYGSFLIAGGGVDFPFNYKEKGFIDRGNKTKFNEWFSSRTPAVMPYFFIGAHLRPIVAVKLQYYPANFMNPNYSETVGNTTVKPYANYDVQLLMLTLGFDINYRPRS</sequence>
<keyword evidence="1" id="KW-0732">Signal</keyword>
<evidence type="ECO:0000256" key="1">
    <source>
        <dbReference type="SAM" id="SignalP"/>
    </source>
</evidence>
<feature type="signal peptide" evidence="1">
    <location>
        <begin position="1"/>
        <end position="25"/>
    </location>
</feature>
<dbReference type="EMBL" id="VWSH01000001">
    <property type="protein sequence ID" value="KAA5536853.1"/>
    <property type="molecule type" value="Genomic_DNA"/>
</dbReference>
<accession>A0A5M6CPF4</accession>
<keyword evidence="4" id="KW-1185">Reference proteome</keyword>
<dbReference type="Pfam" id="PF13568">
    <property type="entry name" value="OMP_b-brl_2"/>
    <property type="match status" value="1"/>
</dbReference>
<feature type="chain" id="PRO_5024444021" description="Outer membrane protein beta-barrel domain-containing protein" evidence="1">
    <location>
        <begin position="26"/>
        <end position="236"/>
    </location>
</feature>
<feature type="domain" description="Outer membrane protein beta-barrel" evidence="2">
    <location>
        <begin position="54"/>
        <end position="164"/>
    </location>
</feature>
<dbReference type="RefSeq" id="WP_150031430.1">
    <property type="nucleotide sequence ID" value="NZ_VWSH01000001.1"/>
</dbReference>
<protein>
    <recommendedName>
        <fullName evidence="2">Outer membrane protein beta-barrel domain-containing protein</fullName>
    </recommendedName>
</protein>
<name>A0A5M6CPF4_9BACT</name>
<gene>
    <name evidence="3" type="ORF">F0919_04050</name>
</gene>
<comment type="caution">
    <text evidence="3">The sequence shown here is derived from an EMBL/GenBank/DDBJ whole genome shotgun (WGS) entry which is preliminary data.</text>
</comment>
<reference evidence="3 4" key="1">
    <citation type="submission" date="2019-09" db="EMBL/GenBank/DDBJ databases">
        <title>Genome sequence and assembly of Taibaiella sp.</title>
        <authorList>
            <person name="Chhetri G."/>
        </authorList>
    </citation>
    <scope>NUCLEOTIDE SEQUENCE [LARGE SCALE GENOMIC DNA]</scope>
    <source>
        <strain evidence="3 4">KVB11</strain>
    </source>
</reference>
<dbReference type="AlphaFoldDB" id="A0A5M6CPF4"/>
<dbReference type="InterPro" id="IPR025665">
    <property type="entry name" value="Beta-barrel_OMP_2"/>
</dbReference>